<accession>A0ABW8J440</accession>
<feature type="domain" description="Endonuclease GajA/Old nuclease/RecF-like AAA" evidence="1">
    <location>
        <begin position="1"/>
        <end position="49"/>
    </location>
</feature>
<evidence type="ECO:0000259" key="1">
    <source>
        <dbReference type="Pfam" id="PF13175"/>
    </source>
</evidence>
<reference evidence="2 3" key="1">
    <citation type="submission" date="2020-10" db="EMBL/GenBank/DDBJ databases">
        <title>Phylogeny of dyella-like bacteria.</title>
        <authorList>
            <person name="Fu J."/>
        </authorList>
    </citation>
    <scope>NUCLEOTIDE SEQUENCE [LARGE SCALE GENOMIC DNA]</scope>
    <source>
        <strain evidence="2 3">KACC 19113</strain>
    </source>
</reference>
<dbReference type="RefSeq" id="WP_404612128.1">
    <property type="nucleotide sequence ID" value="NZ_JADIKK010000008.1"/>
</dbReference>
<comment type="caution">
    <text evidence="2">The sequence shown here is derived from an EMBL/GenBank/DDBJ whole genome shotgun (WGS) entry which is preliminary data.</text>
</comment>
<sequence length="595" mass="65547">MRVADLDIQNFRGVRQGHIRFKKHAVLVGSNNAGKTTIIEALTLLLGRDRLIRDLTEHDFHGSNPQPADRIRLVATITDFPGDDPALNIDWFRDGRAVPKWLDEVTGKVNPTRDEPAWKLCCQIGSQAYFDRDTLTVETVRYFHDHDNPIDPFVEDSPVAVPSKLIQDFGFFLVRASRTWDRILSWGSELFRRTVEAAAAQPSEAVLAQRDRLRNPESAIEKDPQIAPLIASVNAEVARCIPSAPTLRLRVTNTDSRSVLDAVAPHFGVEGGNDVPVSRQGNGLISLQGLLLLLELGRLRSQAGDGFIMALEEPELHLPPATQQQLVLRVQSLSSQTFTTTHSPLIASLADPTSVMMVRNTDGQLTAEPFLLAPLQHDAPNWLRKFFQHSRTDVLAALMHPFVLITEGRSDYHLIKAILKPLMLTQGWTDLATQIFALEVGVAPTEDAQVLETSNRLHRLHPNVCCLVDGDDAGIGYAKALHGSKTPPSAVIRWTDGTTIEDAVSWILNGEQNTITALLGELPNLPSKDLGGIVARLKDKKNDIVLYEAIADAIASSAACRQRASDLFAALAKACSNQSSDRFKQAGDKTWVFQQ</sequence>
<dbReference type="Pfam" id="PF13175">
    <property type="entry name" value="AAA_15"/>
    <property type="match status" value="2"/>
</dbReference>
<dbReference type="InterPro" id="IPR051396">
    <property type="entry name" value="Bact_Antivir_Def_Nuclease"/>
</dbReference>
<evidence type="ECO:0000313" key="2">
    <source>
        <dbReference type="EMBL" id="MFK2876394.1"/>
    </source>
</evidence>
<proteinExistence type="predicted"/>
<dbReference type="SUPFAM" id="SSF52540">
    <property type="entry name" value="P-loop containing nucleoside triphosphate hydrolases"/>
    <property type="match status" value="1"/>
</dbReference>
<dbReference type="InterPro" id="IPR027417">
    <property type="entry name" value="P-loop_NTPase"/>
</dbReference>
<dbReference type="PANTHER" id="PTHR43581">
    <property type="entry name" value="ATP/GTP PHOSPHATASE"/>
    <property type="match status" value="1"/>
</dbReference>
<dbReference type="Proteomes" id="UP001620339">
    <property type="component" value="Unassembled WGS sequence"/>
</dbReference>
<evidence type="ECO:0000313" key="3">
    <source>
        <dbReference type="Proteomes" id="UP001620339"/>
    </source>
</evidence>
<keyword evidence="3" id="KW-1185">Reference proteome</keyword>
<name>A0ABW8J440_9GAMM</name>
<gene>
    <name evidence="2" type="ORF">ISP25_04835</name>
</gene>
<feature type="domain" description="Endonuclease GajA/Old nuclease/RecF-like AAA" evidence="1">
    <location>
        <begin position="264"/>
        <end position="347"/>
    </location>
</feature>
<dbReference type="EMBL" id="JADIKK010000008">
    <property type="protein sequence ID" value="MFK2876394.1"/>
    <property type="molecule type" value="Genomic_DNA"/>
</dbReference>
<dbReference type="InterPro" id="IPR041685">
    <property type="entry name" value="AAA_GajA/Old/RecF-like"/>
</dbReference>
<dbReference type="PANTHER" id="PTHR43581:SF4">
    <property type="entry name" value="ATP_GTP PHOSPHATASE"/>
    <property type="match status" value="1"/>
</dbReference>
<organism evidence="2 3">
    <name type="scientific">Rhodanobacter hydrolyticus</name>
    <dbReference type="NCBI Taxonomy" id="2250595"/>
    <lineage>
        <taxon>Bacteria</taxon>
        <taxon>Pseudomonadati</taxon>
        <taxon>Pseudomonadota</taxon>
        <taxon>Gammaproteobacteria</taxon>
        <taxon>Lysobacterales</taxon>
        <taxon>Rhodanobacteraceae</taxon>
        <taxon>Rhodanobacter</taxon>
    </lineage>
</organism>
<dbReference type="Gene3D" id="3.40.50.300">
    <property type="entry name" value="P-loop containing nucleotide triphosphate hydrolases"/>
    <property type="match status" value="2"/>
</dbReference>
<protein>
    <submittedName>
        <fullName evidence="2">AAA family ATPase</fullName>
    </submittedName>
</protein>